<dbReference type="CDD" id="cd06223">
    <property type="entry name" value="PRTases_typeI"/>
    <property type="match status" value="1"/>
</dbReference>
<accession>A0ABW4ZE46</accession>
<comment type="caution">
    <text evidence="3">The sequence shown here is derived from an EMBL/GenBank/DDBJ whole genome shotgun (WGS) entry which is preliminary data.</text>
</comment>
<proteinExistence type="inferred from homology"/>
<feature type="domain" description="Double zinc ribbon" evidence="2">
    <location>
        <begin position="28"/>
        <end position="86"/>
    </location>
</feature>
<comment type="similarity">
    <text evidence="1">Belongs to the ComF/GntX family.</text>
</comment>
<dbReference type="PANTHER" id="PTHR47505:SF1">
    <property type="entry name" value="DNA UTILIZATION PROTEIN YHGH"/>
    <property type="match status" value="1"/>
</dbReference>
<protein>
    <submittedName>
        <fullName evidence="3">ComF family protein</fullName>
    </submittedName>
</protein>
<dbReference type="EMBL" id="JBHUJB010000073">
    <property type="protein sequence ID" value="MFD2160160.1"/>
    <property type="molecule type" value="Genomic_DNA"/>
</dbReference>
<dbReference type="SUPFAM" id="SSF53271">
    <property type="entry name" value="PRTase-like"/>
    <property type="match status" value="1"/>
</dbReference>
<evidence type="ECO:0000256" key="1">
    <source>
        <dbReference type="ARBA" id="ARBA00008007"/>
    </source>
</evidence>
<dbReference type="Proteomes" id="UP001597389">
    <property type="component" value="Unassembled WGS sequence"/>
</dbReference>
<name>A0ABW4ZE46_9BACT</name>
<keyword evidence="4" id="KW-1185">Reference proteome</keyword>
<evidence type="ECO:0000313" key="3">
    <source>
        <dbReference type="EMBL" id="MFD2160160.1"/>
    </source>
</evidence>
<dbReference type="InterPro" id="IPR000836">
    <property type="entry name" value="PRTase_dom"/>
</dbReference>
<reference evidence="4" key="1">
    <citation type="journal article" date="2019" name="Int. J. Syst. Evol. Microbiol.">
        <title>The Global Catalogue of Microorganisms (GCM) 10K type strain sequencing project: providing services to taxonomists for standard genome sequencing and annotation.</title>
        <authorList>
            <consortium name="The Broad Institute Genomics Platform"/>
            <consortium name="The Broad Institute Genome Sequencing Center for Infectious Disease"/>
            <person name="Wu L."/>
            <person name="Ma J."/>
        </authorList>
    </citation>
    <scope>NUCLEOTIDE SEQUENCE [LARGE SCALE GENOMIC DNA]</scope>
    <source>
        <strain evidence="4">CCUG 57942</strain>
    </source>
</reference>
<evidence type="ECO:0000313" key="4">
    <source>
        <dbReference type="Proteomes" id="UP001597389"/>
    </source>
</evidence>
<dbReference type="Gene3D" id="3.40.50.2020">
    <property type="match status" value="1"/>
</dbReference>
<dbReference type="PANTHER" id="PTHR47505">
    <property type="entry name" value="DNA UTILIZATION PROTEIN YHGH"/>
    <property type="match status" value="1"/>
</dbReference>
<dbReference type="Pfam" id="PF18912">
    <property type="entry name" value="DZR_2"/>
    <property type="match status" value="1"/>
</dbReference>
<dbReference type="InterPro" id="IPR029057">
    <property type="entry name" value="PRTase-like"/>
</dbReference>
<sequence length="259" mass="29660">MYPHPNRPSTLPLSAPTLTKSQTRIAQLLDLLYPPSCHLCERPTTEGRYLCDQCYVQRPRLIQPFCETCGESYSGVLPQHFLCPNCSQHDFPFLFARAALLNTNQNHQLIVDFKYLKKFYLAKELARFCAEIFETDPRFKSLNSPTLIPIPLHWRRQWQRGFNQAHALAQQLSHLTHIPLTHCLKRARHTHTQTKLIRSERLSNLRDAFKVNDIPPHFSSAILIDDVFTTGATTSACAQALQKHAPQLQNIVVLTALRG</sequence>
<dbReference type="InterPro" id="IPR044005">
    <property type="entry name" value="DZR_2"/>
</dbReference>
<gene>
    <name evidence="3" type="ORF">ACFSW8_14740</name>
</gene>
<organism evidence="3 4">
    <name type="scientific">Rubritalea tangerina</name>
    <dbReference type="NCBI Taxonomy" id="430798"/>
    <lineage>
        <taxon>Bacteria</taxon>
        <taxon>Pseudomonadati</taxon>
        <taxon>Verrucomicrobiota</taxon>
        <taxon>Verrucomicrobiia</taxon>
        <taxon>Verrucomicrobiales</taxon>
        <taxon>Rubritaleaceae</taxon>
        <taxon>Rubritalea</taxon>
    </lineage>
</organism>
<evidence type="ECO:0000259" key="2">
    <source>
        <dbReference type="Pfam" id="PF18912"/>
    </source>
</evidence>
<dbReference type="RefSeq" id="WP_377087041.1">
    <property type="nucleotide sequence ID" value="NZ_JBHSJL010000014.1"/>
</dbReference>
<dbReference type="InterPro" id="IPR051910">
    <property type="entry name" value="ComF/GntX_DNA_util-trans"/>
</dbReference>